<feature type="region of interest" description="Disordered" evidence="1">
    <location>
        <begin position="1"/>
        <end position="31"/>
    </location>
</feature>
<dbReference type="InterPro" id="IPR055736">
    <property type="entry name" value="DUF7312"/>
</dbReference>
<evidence type="ECO:0000256" key="1">
    <source>
        <dbReference type="SAM" id="MobiDB-lite"/>
    </source>
</evidence>
<protein>
    <recommendedName>
        <fullName evidence="3">DUF7312 domain-containing protein</fullName>
    </recommendedName>
</protein>
<dbReference type="AlphaFoldDB" id="A0A4U5J8P5"/>
<feature type="region of interest" description="Disordered" evidence="1">
    <location>
        <begin position="43"/>
        <end position="65"/>
    </location>
</feature>
<name>A0A4U5J8P5_9EURY</name>
<comment type="caution">
    <text evidence="4">The sequence shown here is derived from an EMBL/GenBank/DDBJ whole genome shotgun (WGS) entry which is preliminary data.</text>
</comment>
<dbReference type="Pfam" id="PF23994">
    <property type="entry name" value="DUF7312"/>
    <property type="match status" value="1"/>
</dbReference>
<proteinExistence type="predicted"/>
<evidence type="ECO:0000259" key="3">
    <source>
        <dbReference type="Pfam" id="PF23994"/>
    </source>
</evidence>
<dbReference type="RefSeq" id="WP_137277493.1">
    <property type="nucleotide sequence ID" value="NZ_QKNX01000008.1"/>
</dbReference>
<organism evidence="4 5">
    <name type="scientific">Natronomonas salsuginis</name>
    <dbReference type="NCBI Taxonomy" id="2217661"/>
    <lineage>
        <taxon>Archaea</taxon>
        <taxon>Methanobacteriati</taxon>
        <taxon>Methanobacteriota</taxon>
        <taxon>Stenosarchaea group</taxon>
        <taxon>Halobacteria</taxon>
        <taxon>Halobacteriales</taxon>
        <taxon>Natronomonadaceae</taxon>
        <taxon>Natronomonas</taxon>
    </lineage>
</organism>
<evidence type="ECO:0000313" key="4">
    <source>
        <dbReference type="EMBL" id="TKR24571.1"/>
    </source>
</evidence>
<keyword evidence="5" id="KW-1185">Reference proteome</keyword>
<keyword evidence="2" id="KW-0812">Transmembrane</keyword>
<dbReference type="Proteomes" id="UP000308037">
    <property type="component" value="Unassembled WGS sequence"/>
</dbReference>
<gene>
    <name evidence="4" type="ORF">DM868_14170</name>
</gene>
<feature type="compositionally biased region" description="Basic and acidic residues" evidence="1">
    <location>
        <begin position="43"/>
        <end position="57"/>
    </location>
</feature>
<feature type="domain" description="DUF7312" evidence="3">
    <location>
        <begin position="27"/>
        <end position="84"/>
    </location>
</feature>
<evidence type="ECO:0000313" key="5">
    <source>
        <dbReference type="Proteomes" id="UP000308037"/>
    </source>
</evidence>
<dbReference type="EMBL" id="QKNX01000008">
    <property type="protein sequence ID" value="TKR24571.1"/>
    <property type="molecule type" value="Genomic_DNA"/>
</dbReference>
<keyword evidence="2" id="KW-0472">Membrane</keyword>
<accession>A0A4U5J8P5</accession>
<evidence type="ECO:0000256" key="2">
    <source>
        <dbReference type="SAM" id="Phobius"/>
    </source>
</evidence>
<feature type="transmembrane region" description="Helical" evidence="2">
    <location>
        <begin position="68"/>
        <end position="87"/>
    </location>
</feature>
<feature type="compositionally biased region" description="Low complexity" evidence="1">
    <location>
        <begin position="9"/>
        <end position="21"/>
    </location>
</feature>
<keyword evidence="2" id="KW-1133">Transmembrane helix</keyword>
<sequence length="88" mass="9282">MSRDHDEASGGSDDAAGVPSDGDGGPDGQWRFSLDDIEARETAVEAAAEAERRRTEPIEPGTPSPENVLFVLLGVALALFIISRLFVG</sequence>
<reference evidence="4 5" key="1">
    <citation type="submission" date="2019-04" db="EMBL/GenBank/DDBJ databases">
        <title>Natronomonas sp. F20-122 a newhaloarchaeon isolated from a saline saltern of Isla Bacuta, Huelva, Spain.</title>
        <authorList>
            <person name="Duran-Viseras A."/>
            <person name="Sanchez-Porro C."/>
            <person name="Ventosa A."/>
        </authorList>
    </citation>
    <scope>NUCLEOTIDE SEQUENCE [LARGE SCALE GENOMIC DNA]</scope>
    <source>
        <strain evidence="4 5">F20-122</strain>
    </source>
</reference>